<evidence type="ECO:0000256" key="2">
    <source>
        <dbReference type="ARBA" id="ARBA00023284"/>
    </source>
</evidence>
<dbReference type="InterPro" id="IPR017937">
    <property type="entry name" value="Thioredoxin_CS"/>
</dbReference>
<sequence length="172" mass="19012">MKIKSILLCLFLLGSLTVVHAQEDASTVLQTAYTQAKKENKKVFVIFHASWCGWCKKMEKNMESPSCKKLFDNNYVTTFLTVQESPKNKNLENPGAADLLAKYKASGVGIPFWVILDTDGTVLADAFNSKGENLGCPATAEEVGEFVNKLKKTSKLTKAQLDVISQVFTIKK</sequence>
<evidence type="ECO:0000313" key="6">
    <source>
        <dbReference type="Proteomes" id="UP000030129"/>
    </source>
</evidence>
<evidence type="ECO:0000256" key="1">
    <source>
        <dbReference type="ARBA" id="ARBA00022729"/>
    </source>
</evidence>
<keyword evidence="6" id="KW-1185">Reference proteome</keyword>
<dbReference type="Pfam" id="PF13899">
    <property type="entry name" value="Thioredoxin_7"/>
    <property type="match status" value="1"/>
</dbReference>
<dbReference type="InterPro" id="IPR036249">
    <property type="entry name" value="Thioredoxin-like_sf"/>
</dbReference>
<proteinExistence type="predicted"/>
<dbReference type="AlphaFoldDB" id="A0A0A2M8A9"/>
<organism evidence="5 6">
    <name type="scientific">Flavobacterium beibuense F44-8</name>
    <dbReference type="NCBI Taxonomy" id="1406840"/>
    <lineage>
        <taxon>Bacteria</taxon>
        <taxon>Pseudomonadati</taxon>
        <taxon>Bacteroidota</taxon>
        <taxon>Flavobacteriia</taxon>
        <taxon>Flavobacteriales</taxon>
        <taxon>Flavobacteriaceae</taxon>
        <taxon>Flavobacterium</taxon>
    </lineage>
</organism>
<keyword evidence="2" id="KW-0676">Redox-active center</keyword>
<dbReference type="PROSITE" id="PS00194">
    <property type="entry name" value="THIOREDOXIN_1"/>
    <property type="match status" value="1"/>
</dbReference>
<keyword evidence="1 3" id="KW-0732">Signal</keyword>
<dbReference type="Gene3D" id="3.40.30.10">
    <property type="entry name" value="Glutaredoxin"/>
    <property type="match status" value="1"/>
</dbReference>
<accession>A0A0A2M8A9</accession>
<reference evidence="5 6" key="1">
    <citation type="submission" date="2013-09" db="EMBL/GenBank/DDBJ databases">
        <authorList>
            <person name="Zeng Z."/>
            <person name="Chen C."/>
        </authorList>
    </citation>
    <scope>NUCLEOTIDE SEQUENCE [LARGE SCALE GENOMIC DNA]</scope>
    <source>
        <strain evidence="5 6">F44-8</strain>
    </source>
</reference>
<feature type="domain" description="Thioredoxin" evidence="4">
    <location>
        <begin position="16"/>
        <end position="152"/>
    </location>
</feature>
<dbReference type="RefSeq" id="WP_035130575.1">
    <property type="nucleotide sequence ID" value="NZ_JRLV01000001.1"/>
</dbReference>
<evidence type="ECO:0000313" key="5">
    <source>
        <dbReference type="EMBL" id="KGO84530.1"/>
    </source>
</evidence>
<dbReference type="InterPro" id="IPR051099">
    <property type="entry name" value="AGR/TXD"/>
</dbReference>
<feature type="signal peptide" evidence="3">
    <location>
        <begin position="1"/>
        <end position="21"/>
    </location>
</feature>
<dbReference type="PROSITE" id="PS51352">
    <property type="entry name" value="THIOREDOXIN_2"/>
    <property type="match status" value="1"/>
</dbReference>
<dbReference type="eggNOG" id="COG0526">
    <property type="taxonomic scope" value="Bacteria"/>
</dbReference>
<name>A0A0A2M8A9_9FLAO</name>
<gene>
    <name evidence="5" type="ORF">Q763_01950</name>
</gene>
<dbReference type="STRING" id="1406840.Q763_01950"/>
<evidence type="ECO:0000256" key="3">
    <source>
        <dbReference type="SAM" id="SignalP"/>
    </source>
</evidence>
<dbReference type="PANTHER" id="PTHR15337:SF11">
    <property type="entry name" value="THIOREDOXIN DOMAIN-CONTAINING PROTEIN"/>
    <property type="match status" value="1"/>
</dbReference>
<dbReference type="Proteomes" id="UP000030129">
    <property type="component" value="Unassembled WGS sequence"/>
</dbReference>
<feature type="chain" id="PRO_5002002975" evidence="3">
    <location>
        <begin position="22"/>
        <end position="172"/>
    </location>
</feature>
<dbReference type="SUPFAM" id="SSF52833">
    <property type="entry name" value="Thioredoxin-like"/>
    <property type="match status" value="1"/>
</dbReference>
<dbReference type="EMBL" id="JRLV01000001">
    <property type="protein sequence ID" value="KGO84530.1"/>
    <property type="molecule type" value="Genomic_DNA"/>
</dbReference>
<dbReference type="PANTHER" id="PTHR15337">
    <property type="entry name" value="ANTERIOR GRADIENT PROTEIN-RELATED"/>
    <property type="match status" value="1"/>
</dbReference>
<dbReference type="InterPro" id="IPR013766">
    <property type="entry name" value="Thioredoxin_domain"/>
</dbReference>
<evidence type="ECO:0000259" key="4">
    <source>
        <dbReference type="PROSITE" id="PS51352"/>
    </source>
</evidence>
<comment type="caution">
    <text evidence="5">The sequence shown here is derived from an EMBL/GenBank/DDBJ whole genome shotgun (WGS) entry which is preliminary data.</text>
</comment>
<protein>
    <submittedName>
        <fullName evidence="5">Thioredoxin</fullName>
    </submittedName>
</protein>